<organism evidence="1 2">
    <name type="scientific">Dentiscutata heterogama</name>
    <dbReference type="NCBI Taxonomy" id="1316150"/>
    <lineage>
        <taxon>Eukaryota</taxon>
        <taxon>Fungi</taxon>
        <taxon>Fungi incertae sedis</taxon>
        <taxon>Mucoromycota</taxon>
        <taxon>Glomeromycotina</taxon>
        <taxon>Glomeromycetes</taxon>
        <taxon>Diversisporales</taxon>
        <taxon>Gigasporaceae</taxon>
        <taxon>Dentiscutata</taxon>
    </lineage>
</organism>
<evidence type="ECO:0000313" key="1">
    <source>
        <dbReference type="EMBL" id="CAG8773288.1"/>
    </source>
</evidence>
<feature type="non-terminal residue" evidence="1">
    <location>
        <position position="72"/>
    </location>
</feature>
<dbReference type="EMBL" id="CAJVPU010058206">
    <property type="protein sequence ID" value="CAG8773288.1"/>
    <property type="molecule type" value="Genomic_DNA"/>
</dbReference>
<comment type="caution">
    <text evidence="1">The sequence shown here is derived from an EMBL/GenBank/DDBJ whole genome shotgun (WGS) entry which is preliminary data.</text>
</comment>
<evidence type="ECO:0000313" key="2">
    <source>
        <dbReference type="Proteomes" id="UP000789702"/>
    </source>
</evidence>
<keyword evidence="2" id="KW-1185">Reference proteome</keyword>
<gene>
    <name evidence="1" type="ORF">DHETER_LOCUS15963</name>
</gene>
<proteinExistence type="predicted"/>
<protein>
    <submittedName>
        <fullName evidence="1">12145_t:CDS:1</fullName>
    </submittedName>
</protein>
<feature type="non-terminal residue" evidence="1">
    <location>
        <position position="1"/>
    </location>
</feature>
<name>A0ACA9R242_9GLOM</name>
<sequence>QNKKKREEENARENRTADISFNNKTPNNILLNAKASSNTPLNDKALAPSNLLIDAEASASSNILPDAEASTS</sequence>
<accession>A0ACA9R242</accession>
<reference evidence="1" key="1">
    <citation type="submission" date="2021-06" db="EMBL/GenBank/DDBJ databases">
        <authorList>
            <person name="Kallberg Y."/>
            <person name="Tangrot J."/>
            <person name="Rosling A."/>
        </authorList>
    </citation>
    <scope>NUCLEOTIDE SEQUENCE</scope>
    <source>
        <strain evidence="1">IL203A</strain>
    </source>
</reference>
<dbReference type="Proteomes" id="UP000789702">
    <property type="component" value="Unassembled WGS sequence"/>
</dbReference>